<dbReference type="AlphaFoldDB" id="A0A1H4RXR6"/>
<proteinExistence type="predicted"/>
<evidence type="ECO:0000313" key="1">
    <source>
        <dbReference type="EMBL" id="SEC36669.1"/>
    </source>
</evidence>
<reference evidence="1 2" key="1">
    <citation type="submission" date="2016-10" db="EMBL/GenBank/DDBJ databases">
        <authorList>
            <person name="de Groot N.N."/>
        </authorList>
    </citation>
    <scope>NUCLEOTIDE SEQUENCE [LARGE SCALE GENOMIC DNA]</scope>
    <source>
        <strain evidence="1 2">MAR_2009_71</strain>
    </source>
</reference>
<evidence type="ECO:0000313" key="2">
    <source>
        <dbReference type="Proteomes" id="UP000183038"/>
    </source>
</evidence>
<name>A0A1H4RXR6_9FLAO</name>
<dbReference type="OrthoDB" id="361945at2"/>
<sequence>MNKLSTQNLNLLPNPGELKSICKSISALEAIICPEWEYRYYSYQKDWGETEECCEMRNGQGDQMLILFSNNGTCINGFAHESEMNGWKNVKIEEKKSVIEKLLGSKKENKTELIQEISKEVVNDLPEVFNEFIFGEPVKSIGTTFCIWQTNTDKNWKTGKVNLPEDDYKDGSSDLLELLDGKPMTYKNWAEEYYEENFEENKLKLELVEKIYNGDTITKELVLKLNPELDDLEQLKSDLDEIGYEHKI</sequence>
<dbReference type="Proteomes" id="UP000183038">
    <property type="component" value="Unassembled WGS sequence"/>
</dbReference>
<dbReference type="RefSeq" id="WP_074673708.1">
    <property type="nucleotide sequence ID" value="NZ_FNTB01000001.1"/>
</dbReference>
<gene>
    <name evidence="1" type="ORF">SAMN05192540_2993</name>
</gene>
<organism evidence="1 2">
    <name type="scientific">Maribacter dokdonensis</name>
    <dbReference type="NCBI Taxonomy" id="320912"/>
    <lineage>
        <taxon>Bacteria</taxon>
        <taxon>Pseudomonadati</taxon>
        <taxon>Bacteroidota</taxon>
        <taxon>Flavobacteriia</taxon>
        <taxon>Flavobacteriales</taxon>
        <taxon>Flavobacteriaceae</taxon>
        <taxon>Maribacter</taxon>
    </lineage>
</organism>
<protein>
    <submittedName>
        <fullName evidence="1">Uncharacterized protein</fullName>
    </submittedName>
</protein>
<accession>A0A1H4RXR6</accession>
<dbReference type="EMBL" id="FNTB01000001">
    <property type="protein sequence ID" value="SEC36669.1"/>
    <property type="molecule type" value="Genomic_DNA"/>
</dbReference>